<protein>
    <submittedName>
        <fullName evidence="1">Uncharacterized protein</fullName>
    </submittedName>
</protein>
<keyword evidence="2" id="KW-1185">Reference proteome</keyword>
<name>A0A6A4Q9S5_LUPAL</name>
<gene>
    <name evidence="1" type="ORF">Lalb_Chr07g0185711</name>
</gene>
<evidence type="ECO:0000313" key="2">
    <source>
        <dbReference type="Proteomes" id="UP000447434"/>
    </source>
</evidence>
<organism evidence="1 2">
    <name type="scientific">Lupinus albus</name>
    <name type="common">White lupine</name>
    <name type="synonym">Lupinus termis</name>
    <dbReference type="NCBI Taxonomy" id="3870"/>
    <lineage>
        <taxon>Eukaryota</taxon>
        <taxon>Viridiplantae</taxon>
        <taxon>Streptophyta</taxon>
        <taxon>Embryophyta</taxon>
        <taxon>Tracheophyta</taxon>
        <taxon>Spermatophyta</taxon>
        <taxon>Magnoliopsida</taxon>
        <taxon>eudicotyledons</taxon>
        <taxon>Gunneridae</taxon>
        <taxon>Pentapetalae</taxon>
        <taxon>rosids</taxon>
        <taxon>fabids</taxon>
        <taxon>Fabales</taxon>
        <taxon>Fabaceae</taxon>
        <taxon>Papilionoideae</taxon>
        <taxon>50 kb inversion clade</taxon>
        <taxon>genistoids sensu lato</taxon>
        <taxon>core genistoids</taxon>
        <taxon>Genisteae</taxon>
        <taxon>Lupinus</taxon>
    </lineage>
</organism>
<accession>A0A6A4Q9S5</accession>
<dbReference type="Proteomes" id="UP000447434">
    <property type="component" value="Chromosome 7"/>
</dbReference>
<sequence>MHYKKTLFCSKHIVENFVFSSFLYHKSQHIVPSSNKPDDSELSIPLCFLLALRVSQRHFSIAILAFCPPPLLSDIIIIEITYPEICFISYLGPIIYYCINKKKIVKNKNVTFLY</sequence>
<proteinExistence type="predicted"/>
<dbReference type="EMBL" id="WOCE01000007">
    <property type="protein sequence ID" value="KAE9610353.1"/>
    <property type="molecule type" value="Genomic_DNA"/>
</dbReference>
<evidence type="ECO:0000313" key="1">
    <source>
        <dbReference type="EMBL" id="KAE9610353.1"/>
    </source>
</evidence>
<dbReference type="AlphaFoldDB" id="A0A6A4Q9S5"/>
<reference evidence="2" key="1">
    <citation type="journal article" date="2020" name="Nat. Commun.">
        <title>Genome sequence of the cluster root forming white lupin.</title>
        <authorList>
            <person name="Hufnagel B."/>
            <person name="Marques A."/>
            <person name="Soriano A."/>
            <person name="Marques L."/>
            <person name="Divol F."/>
            <person name="Doumas P."/>
            <person name="Sallet E."/>
            <person name="Mancinotti D."/>
            <person name="Carrere S."/>
            <person name="Marande W."/>
            <person name="Arribat S."/>
            <person name="Keller J."/>
            <person name="Huneau C."/>
            <person name="Blein T."/>
            <person name="Aime D."/>
            <person name="Laguerre M."/>
            <person name="Taylor J."/>
            <person name="Schubert V."/>
            <person name="Nelson M."/>
            <person name="Geu-Flores F."/>
            <person name="Crespi M."/>
            <person name="Gallardo-Guerrero K."/>
            <person name="Delaux P.-M."/>
            <person name="Salse J."/>
            <person name="Berges H."/>
            <person name="Guyot R."/>
            <person name="Gouzy J."/>
            <person name="Peret B."/>
        </authorList>
    </citation>
    <scope>NUCLEOTIDE SEQUENCE [LARGE SCALE GENOMIC DNA]</scope>
    <source>
        <strain evidence="2">cv. Amiga</strain>
    </source>
</reference>
<comment type="caution">
    <text evidence="1">The sequence shown here is derived from an EMBL/GenBank/DDBJ whole genome shotgun (WGS) entry which is preliminary data.</text>
</comment>